<dbReference type="Proteomes" id="UP000664169">
    <property type="component" value="Unassembled WGS sequence"/>
</dbReference>
<feature type="compositionally biased region" description="Acidic residues" evidence="2">
    <location>
        <begin position="57"/>
        <end position="73"/>
    </location>
</feature>
<feature type="compositionally biased region" description="Basic residues" evidence="2">
    <location>
        <begin position="113"/>
        <end position="122"/>
    </location>
</feature>
<name>A0A8H3F3S1_9LECA</name>
<dbReference type="InterPro" id="IPR054464">
    <property type="entry name" value="ULD_fung"/>
</dbReference>
<dbReference type="EMBL" id="CAJPDQ010000011">
    <property type="protein sequence ID" value="CAF9916635.1"/>
    <property type="molecule type" value="Genomic_DNA"/>
</dbReference>
<reference evidence="4" key="1">
    <citation type="submission" date="2021-03" db="EMBL/GenBank/DDBJ databases">
        <authorList>
            <person name="Tagirdzhanova G."/>
        </authorList>
    </citation>
    <scope>NUCLEOTIDE SEQUENCE</scope>
</reference>
<evidence type="ECO:0000256" key="1">
    <source>
        <dbReference type="SAM" id="Coils"/>
    </source>
</evidence>
<accession>A0A8H3F3S1</accession>
<evidence type="ECO:0000259" key="3">
    <source>
        <dbReference type="Pfam" id="PF22893"/>
    </source>
</evidence>
<feature type="domain" description="Ubiquitin-like" evidence="3">
    <location>
        <begin position="404"/>
        <end position="486"/>
    </location>
</feature>
<feature type="compositionally biased region" description="Basic and acidic residues" evidence="2">
    <location>
        <begin position="96"/>
        <end position="112"/>
    </location>
</feature>
<dbReference type="AlphaFoldDB" id="A0A8H3F3S1"/>
<gene>
    <name evidence="4" type="ORF">GOMPHAMPRED_001064</name>
</gene>
<evidence type="ECO:0000256" key="2">
    <source>
        <dbReference type="SAM" id="MobiDB-lite"/>
    </source>
</evidence>
<dbReference type="OrthoDB" id="3045089at2759"/>
<proteinExistence type="predicted"/>
<dbReference type="Pfam" id="PF22893">
    <property type="entry name" value="ULD_2"/>
    <property type="match status" value="1"/>
</dbReference>
<evidence type="ECO:0000313" key="4">
    <source>
        <dbReference type="EMBL" id="CAF9916635.1"/>
    </source>
</evidence>
<keyword evidence="1" id="KW-0175">Coiled coil</keyword>
<comment type="caution">
    <text evidence="4">The sequence shown here is derived from an EMBL/GenBank/DDBJ whole genome shotgun (WGS) entry which is preliminary data.</text>
</comment>
<feature type="compositionally biased region" description="Polar residues" evidence="2">
    <location>
        <begin position="82"/>
        <end position="92"/>
    </location>
</feature>
<evidence type="ECO:0000313" key="5">
    <source>
        <dbReference type="Proteomes" id="UP000664169"/>
    </source>
</evidence>
<keyword evidence="5" id="KW-1185">Reference proteome</keyword>
<sequence>MPTKLNLILYRAHSISIPHRTADAQGSDHSITDEEDSAGVHIGRSRTTSQQSSAGEYSEESAGEEGSEEEDTWTDLSKDLGPSQSAFRPASSSHHRVAETQHRTRREDDRLPHRPRQARRRSPTPPGSVDSGEEQYAGPAADIAIRPGGTYYTYTPQQAVQGQPYATYQQTSPEYAPYQQPQHVMAYGQRQPVQYPYSPYQQHHHGSSHYPFPPQPRMTAGYGHEVAYPASTPYNHYMSYPMPALPAQPAPQPIHYHYPPVYTPPPANPTPPAAAPAAAATAAAAAAADADAYEDLKKMLLADKADREAREKAAKQAEEEKLAALEAAKKRAEDIAKAAETAAADAKTEAEKIAAEEQKKLKAEAEEAAAKAKADAEAAAKKYEEEKEAAVKAAAAAAAIPAEKQKPIKFKDAVGRKFSFPFHLCRTWEGMEDLIRQAFLHVDVIGPHVVEGHYDLIGPNSEIILPGVWETVIEPDWTITMHMWPVPEKEEIDIIEVPPIGPEPPVDDKKKGKKAVKKGGFFLFGGPAKPKGKGKASIAAAAAAAAGGKK</sequence>
<feature type="coiled-coil region" evidence="1">
    <location>
        <begin position="308"/>
        <end position="393"/>
    </location>
</feature>
<feature type="region of interest" description="Disordered" evidence="2">
    <location>
        <begin position="20"/>
        <end position="135"/>
    </location>
</feature>
<organism evidence="4 5">
    <name type="scientific">Gomphillus americanus</name>
    <dbReference type="NCBI Taxonomy" id="1940652"/>
    <lineage>
        <taxon>Eukaryota</taxon>
        <taxon>Fungi</taxon>
        <taxon>Dikarya</taxon>
        <taxon>Ascomycota</taxon>
        <taxon>Pezizomycotina</taxon>
        <taxon>Lecanoromycetes</taxon>
        <taxon>OSLEUM clade</taxon>
        <taxon>Ostropomycetidae</taxon>
        <taxon>Ostropales</taxon>
        <taxon>Graphidaceae</taxon>
        <taxon>Gomphilloideae</taxon>
        <taxon>Gomphillus</taxon>
    </lineage>
</organism>
<protein>
    <recommendedName>
        <fullName evidence="3">Ubiquitin-like domain-containing protein</fullName>
    </recommendedName>
</protein>